<dbReference type="OrthoDB" id="9807157at2"/>
<keyword evidence="4" id="KW-0663">Pyridoxal phosphate</keyword>
<keyword evidence="7" id="KW-1185">Reference proteome</keyword>
<evidence type="ECO:0000313" key="7">
    <source>
        <dbReference type="Proteomes" id="UP000030140"/>
    </source>
</evidence>
<dbReference type="GO" id="GO:0016740">
    <property type="term" value="F:transferase activity"/>
    <property type="evidence" value="ECO:0007669"/>
    <property type="project" value="UniProtKB-KW"/>
</dbReference>
<evidence type="ECO:0000259" key="5">
    <source>
        <dbReference type="Pfam" id="PF00155"/>
    </source>
</evidence>
<dbReference type="Gene3D" id="3.90.1150.10">
    <property type="entry name" value="Aspartate Aminotransferase, domain 1"/>
    <property type="match status" value="1"/>
</dbReference>
<dbReference type="AlphaFoldDB" id="A0A0A2GWM3"/>
<evidence type="ECO:0000256" key="4">
    <source>
        <dbReference type="ARBA" id="ARBA00022898"/>
    </source>
</evidence>
<dbReference type="InterPro" id="IPR015422">
    <property type="entry name" value="PyrdxlP-dep_Trfase_small"/>
</dbReference>
<dbReference type="PANTHER" id="PTHR13693">
    <property type="entry name" value="CLASS II AMINOTRANSFERASE/8-AMINO-7-OXONONANOATE SYNTHASE"/>
    <property type="match status" value="1"/>
</dbReference>
<dbReference type="InterPro" id="IPR004839">
    <property type="entry name" value="Aminotransferase_I/II_large"/>
</dbReference>
<dbReference type="GO" id="GO:0009102">
    <property type="term" value="P:biotin biosynthetic process"/>
    <property type="evidence" value="ECO:0007669"/>
    <property type="project" value="TreeGrafter"/>
</dbReference>
<dbReference type="Proteomes" id="UP000030140">
    <property type="component" value="Unassembled WGS sequence"/>
</dbReference>
<evidence type="ECO:0000256" key="1">
    <source>
        <dbReference type="ARBA" id="ARBA00001933"/>
    </source>
</evidence>
<keyword evidence="3" id="KW-0808">Transferase</keyword>
<organism evidence="6 7">
    <name type="scientific">Dokdonia donghaensis DSW-1</name>
    <dbReference type="NCBI Taxonomy" id="1300343"/>
    <lineage>
        <taxon>Bacteria</taxon>
        <taxon>Pseudomonadati</taxon>
        <taxon>Bacteroidota</taxon>
        <taxon>Flavobacteriia</taxon>
        <taxon>Flavobacteriales</taxon>
        <taxon>Flavobacteriaceae</taxon>
        <taxon>Dokdonia</taxon>
    </lineage>
</organism>
<comment type="cofactor">
    <cofactor evidence="1">
        <name>pyridoxal 5'-phosphate</name>
        <dbReference type="ChEBI" id="CHEBI:597326"/>
    </cofactor>
</comment>
<dbReference type="InterPro" id="IPR015424">
    <property type="entry name" value="PyrdxlP-dep_Trfase"/>
</dbReference>
<dbReference type="Gene3D" id="3.40.640.10">
    <property type="entry name" value="Type I PLP-dependent aspartate aminotransferase-like (Major domain)"/>
    <property type="match status" value="1"/>
</dbReference>
<feature type="domain" description="Aminotransferase class I/classII large" evidence="5">
    <location>
        <begin position="27"/>
        <end position="389"/>
    </location>
</feature>
<comment type="similarity">
    <text evidence="2">Belongs to the class-II pyridoxal-phosphate-dependent aminotransferase family. BioF subfamily.</text>
</comment>
<accession>A0A0A2GWM3</accession>
<sequence>MLPKKLQKKLDARKAMQALRALRPAANLVDFSSNDYLGFSSDSNLAQKITARAQAILKEEQLIANGATGSRLLSGNHKLYARTEERLADFHKAESALVFNSGYDANVGFFQSVPQRGDLILYDEYIHASIRDGIQMSLARGYKFKHNDIASIKELVSRLREIHHLDDQEGAIELYLVTESVFSMDGDTPDLLAIADICIKYGIHLIIDEAHATAVLGPQGAGLVQELHLEDKVFARIVTFGKGIGAHGAAILGSEALRSYLVNFARSFIYTTGLPPHSLAVILSAYEQLLESTNEDAPEVVNLCKLITHFKDEIQRLALDELFIESNSAIHCGVIRGNDAVKTLSRKLKENNFNVKPILSPTVPEGQERLRICLHAYNSKDEVTQLLELIKSQL</sequence>
<dbReference type="KEGG" id="ddo:I597_0395"/>
<dbReference type="Pfam" id="PF00155">
    <property type="entry name" value="Aminotran_1_2"/>
    <property type="match status" value="1"/>
</dbReference>
<protein>
    <submittedName>
        <fullName evidence="6">8-amino-7-oxononanoate synthase</fullName>
    </submittedName>
</protein>
<dbReference type="InterPro" id="IPR050087">
    <property type="entry name" value="AON_synthase_class-II"/>
</dbReference>
<evidence type="ECO:0000313" key="6">
    <source>
        <dbReference type="EMBL" id="KGO06726.1"/>
    </source>
</evidence>
<reference evidence="6 7" key="1">
    <citation type="submission" date="2014-10" db="EMBL/GenBank/DDBJ databases">
        <title>Draft genome sequence of the proteorhodopsin-containing marine bacterium Dokdonia donghaensis.</title>
        <authorList>
            <person name="Gomez-Consarnau L."/>
            <person name="Gonzalez J.M."/>
            <person name="Riedel T."/>
            <person name="Jaenicke S."/>
            <person name="Wagner-Doebler I."/>
            <person name="Fuhrman J.A."/>
        </authorList>
    </citation>
    <scope>NUCLEOTIDE SEQUENCE [LARGE SCALE GENOMIC DNA]</scope>
    <source>
        <strain evidence="6 7">DSW-1</strain>
    </source>
</reference>
<dbReference type="EMBL" id="JSAQ01000001">
    <property type="protein sequence ID" value="KGO06726.1"/>
    <property type="molecule type" value="Genomic_DNA"/>
</dbReference>
<evidence type="ECO:0000256" key="3">
    <source>
        <dbReference type="ARBA" id="ARBA00022679"/>
    </source>
</evidence>
<dbReference type="PATRIC" id="fig|1300343.5.peg.398"/>
<proteinExistence type="inferred from homology"/>
<comment type="caution">
    <text evidence="6">The sequence shown here is derived from an EMBL/GenBank/DDBJ whole genome shotgun (WGS) entry which is preliminary data.</text>
</comment>
<dbReference type="SUPFAM" id="SSF53383">
    <property type="entry name" value="PLP-dependent transferases"/>
    <property type="match status" value="1"/>
</dbReference>
<name>A0A0A2GWM3_9FLAO</name>
<dbReference type="GO" id="GO:0030170">
    <property type="term" value="F:pyridoxal phosphate binding"/>
    <property type="evidence" value="ECO:0007669"/>
    <property type="project" value="InterPro"/>
</dbReference>
<gene>
    <name evidence="6" type="ORF">NV36_07630</name>
</gene>
<evidence type="ECO:0000256" key="2">
    <source>
        <dbReference type="ARBA" id="ARBA00010008"/>
    </source>
</evidence>
<dbReference type="PANTHER" id="PTHR13693:SF77">
    <property type="entry name" value="8-AMINO-7-OXONONANOATE SYNTHASE"/>
    <property type="match status" value="1"/>
</dbReference>
<dbReference type="InterPro" id="IPR015421">
    <property type="entry name" value="PyrdxlP-dep_Trfase_major"/>
</dbReference>